<keyword evidence="2" id="KW-1185">Reference proteome</keyword>
<dbReference type="Proteomes" id="UP001283361">
    <property type="component" value="Unassembled WGS sequence"/>
</dbReference>
<dbReference type="AlphaFoldDB" id="A0AAE0YQF7"/>
<protein>
    <submittedName>
        <fullName evidence="1">Uncharacterized protein</fullName>
    </submittedName>
</protein>
<dbReference type="EMBL" id="JAWDGP010005741">
    <property type="protein sequence ID" value="KAK3752774.1"/>
    <property type="molecule type" value="Genomic_DNA"/>
</dbReference>
<evidence type="ECO:0000313" key="2">
    <source>
        <dbReference type="Proteomes" id="UP001283361"/>
    </source>
</evidence>
<proteinExistence type="predicted"/>
<organism evidence="1 2">
    <name type="scientific">Elysia crispata</name>
    <name type="common">lettuce slug</name>
    <dbReference type="NCBI Taxonomy" id="231223"/>
    <lineage>
        <taxon>Eukaryota</taxon>
        <taxon>Metazoa</taxon>
        <taxon>Spiralia</taxon>
        <taxon>Lophotrochozoa</taxon>
        <taxon>Mollusca</taxon>
        <taxon>Gastropoda</taxon>
        <taxon>Heterobranchia</taxon>
        <taxon>Euthyneura</taxon>
        <taxon>Panpulmonata</taxon>
        <taxon>Sacoglossa</taxon>
        <taxon>Placobranchoidea</taxon>
        <taxon>Plakobranchidae</taxon>
        <taxon>Elysia</taxon>
    </lineage>
</organism>
<gene>
    <name evidence="1" type="ORF">RRG08_047546</name>
</gene>
<reference evidence="1" key="1">
    <citation type="journal article" date="2023" name="G3 (Bethesda)">
        <title>A reference genome for the long-term kleptoplast-retaining sea slug Elysia crispata morphotype clarki.</title>
        <authorList>
            <person name="Eastman K.E."/>
            <person name="Pendleton A.L."/>
            <person name="Shaikh M.A."/>
            <person name="Suttiyut T."/>
            <person name="Ogas R."/>
            <person name="Tomko P."/>
            <person name="Gavelis G."/>
            <person name="Widhalm J.R."/>
            <person name="Wisecaver J.H."/>
        </authorList>
    </citation>
    <scope>NUCLEOTIDE SEQUENCE</scope>
    <source>
        <strain evidence="1">ECLA1</strain>
    </source>
</reference>
<sequence>MGGMDKRSRAAAVRAPPVVSMEARKALGIEACDFPGFSGLFGKSMLAEFKGGTCWWGPWGGGKLAGYLQHSTPQLDKQMRAPQKWWSRQTNRLEHFVQFWLTPAKSQSRQTNRLEHYVQFWLTPPKSQSRQTNRLVHFVQF</sequence>
<comment type="caution">
    <text evidence="1">The sequence shown here is derived from an EMBL/GenBank/DDBJ whole genome shotgun (WGS) entry which is preliminary data.</text>
</comment>
<evidence type="ECO:0000313" key="1">
    <source>
        <dbReference type="EMBL" id="KAK3752774.1"/>
    </source>
</evidence>
<name>A0AAE0YQF7_9GAST</name>
<accession>A0AAE0YQF7</accession>